<dbReference type="SUPFAM" id="SSF46689">
    <property type="entry name" value="Homeodomain-like"/>
    <property type="match status" value="1"/>
</dbReference>
<dbReference type="Gene3D" id="1.10.10.60">
    <property type="entry name" value="Homeodomain-like"/>
    <property type="match status" value="1"/>
</dbReference>
<keyword evidence="2 4" id="KW-0238">DNA-binding</keyword>
<organism evidence="6 7">
    <name type="scientific">Pyxidicoccus fallax</name>
    <dbReference type="NCBI Taxonomy" id="394095"/>
    <lineage>
        <taxon>Bacteria</taxon>
        <taxon>Pseudomonadati</taxon>
        <taxon>Myxococcota</taxon>
        <taxon>Myxococcia</taxon>
        <taxon>Myxococcales</taxon>
        <taxon>Cystobacterineae</taxon>
        <taxon>Myxococcaceae</taxon>
        <taxon>Pyxidicoccus</taxon>
    </lineage>
</organism>
<keyword evidence="1" id="KW-0805">Transcription regulation</keyword>
<proteinExistence type="predicted"/>
<comment type="caution">
    <text evidence="6">The sequence shown here is derived from an EMBL/GenBank/DDBJ whole genome shotgun (WGS) entry which is preliminary data.</text>
</comment>
<evidence type="ECO:0000313" key="6">
    <source>
        <dbReference type="EMBL" id="NMO13778.1"/>
    </source>
</evidence>
<keyword evidence="7" id="KW-1185">Reference proteome</keyword>
<dbReference type="InterPro" id="IPR009057">
    <property type="entry name" value="Homeodomain-like_sf"/>
</dbReference>
<dbReference type="InterPro" id="IPR036271">
    <property type="entry name" value="Tet_transcr_reg_TetR-rel_C_sf"/>
</dbReference>
<dbReference type="Pfam" id="PF00440">
    <property type="entry name" value="TetR_N"/>
    <property type="match status" value="1"/>
</dbReference>
<dbReference type="GO" id="GO:0003677">
    <property type="term" value="F:DNA binding"/>
    <property type="evidence" value="ECO:0007669"/>
    <property type="project" value="UniProtKB-UniRule"/>
</dbReference>
<evidence type="ECO:0000313" key="7">
    <source>
        <dbReference type="Proteomes" id="UP000518300"/>
    </source>
</evidence>
<feature type="DNA-binding region" description="H-T-H motif" evidence="4">
    <location>
        <begin position="29"/>
        <end position="48"/>
    </location>
</feature>
<evidence type="ECO:0000259" key="5">
    <source>
        <dbReference type="PROSITE" id="PS50977"/>
    </source>
</evidence>
<evidence type="ECO:0000256" key="2">
    <source>
        <dbReference type="ARBA" id="ARBA00023125"/>
    </source>
</evidence>
<name>A0A848LE99_9BACT</name>
<dbReference type="AlphaFoldDB" id="A0A848LE99"/>
<dbReference type="PROSITE" id="PS50977">
    <property type="entry name" value="HTH_TETR_2"/>
    <property type="match status" value="1"/>
</dbReference>
<dbReference type="Pfam" id="PF16925">
    <property type="entry name" value="TetR_C_13"/>
    <property type="match status" value="1"/>
</dbReference>
<gene>
    <name evidence="6" type="ORF">HG543_02730</name>
</gene>
<dbReference type="Gene3D" id="1.10.357.10">
    <property type="entry name" value="Tetracycline Repressor, domain 2"/>
    <property type="match status" value="1"/>
</dbReference>
<dbReference type="InterPro" id="IPR011075">
    <property type="entry name" value="TetR_C"/>
</dbReference>
<evidence type="ECO:0000256" key="3">
    <source>
        <dbReference type="ARBA" id="ARBA00023163"/>
    </source>
</evidence>
<reference evidence="6 7" key="1">
    <citation type="submission" date="2020-04" db="EMBL/GenBank/DDBJ databases">
        <title>Draft genome of Pyxidicoccus fallax type strain.</title>
        <authorList>
            <person name="Whitworth D.E."/>
        </authorList>
    </citation>
    <scope>NUCLEOTIDE SEQUENCE [LARGE SCALE GENOMIC DNA]</scope>
    <source>
        <strain evidence="6 7">DSM 14698</strain>
    </source>
</reference>
<keyword evidence="3" id="KW-0804">Transcription</keyword>
<evidence type="ECO:0000256" key="4">
    <source>
        <dbReference type="PROSITE-ProRule" id="PRU00335"/>
    </source>
</evidence>
<dbReference type="InterPro" id="IPR001647">
    <property type="entry name" value="HTH_TetR"/>
</dbReference>
<dbReference type="RefSeq" id="WP_169343063.1">
    <property type="nucleotide sequence ID" value="NZ_JABBJJ010000008.1"/>
</dbReference>
<evidence type="ECO:0000256" key="1">
    <source>
        <dbReference type="ARBA" id="ARBA00023015"/>
    </source>
</evidence>
<dbReference type="Proteomes" id="UP000518300">
    <property type="component" value="Unassembled WGS sequence"/>
</dbReference>
<dbReference type="EMBL" id="JABBJJ010000008">
    <property type="protein sequence ID" value="NMO13778.1"/>
    <property type="molecule type" value="Genomic_DNA"/>
</dbReference>
<dbReference type="PANTHER" id="PTHR47506:SF1">
    <property type="entry name" value="HTH-TYPE TRANSCRIPTIONAL REGULATOR YJDC"/>
    <property type="match status" value="1"/>
</dbReference>
<dbReference type="PANTHER" id="PTHR47506">
    <property type="entry name" value="TRANSCRIPTIONAL REGULATORY PROTEIN"/>
    <property type="match status" value="1"/>
</dbReference>
<protein>
    <submittedName>
        <fullName evidence="6">TetR/AcrR family transcriptional regulator</fullName>
    </submittedName>
</protein>
<accession>A0A848LE99</accession>
<dbReference type="SUPFAM" id="SSF48498">
    <property type="entry name" value="Tetracyclin repressor-like, C-terminal domain"/>
    <property type="match status" value="1"/>
</dbReference>
<dbReference type="PRINTS" id="PR00455">
    <property type="entry name" value="HTHTETR"/>
</dbReference>
<sequence>MGRPREFDEEQVVEAALEVFWRHGYEGASLTDLTEAMGITRPSLYATFGSKEGLFQKALERYGQKHLAFSAEALRAPAVRDAVEQWLLGFADAHTAPDQPAGCLGVNAAIACGEASEPVRQEALRFRRAGEVALARRLEQARAEGELPPDSSPTELARFVMTVCQGMAVQATAGTSRAALRRVAQMALTCLPLSPKGRRAARAG</sequence>
<feature type="domain" description="HTH tetR-type" evidence="5">
    <location>
        <begin position="6"/>
        <end position="66"/>
    </location>
</feature>